<dbReference type="PATRIC" id="fig|1299326.3.peg.6516"/>
<reference evidence="2 3" key="1">
    <citation type="submission" date="2013-12" db="EMBL/GenBank/DDBJ databases">
        <authorList>
            <person name="Brown-Elliot B."/>
            <person name="Wallace R."/>
            <person name="Lenaerts A."/>
            <person name="Ordway D."/>
            <person name="DeGroote M.A."/>
            <person name="Parker T."/>
            <person name="Sizemore C."/>
            <person name="Tallon L.J."/>
            <person name="Sadzewicz L.K."/>
            <person name="Sengamalay N."/>
            <person name="Fraser C.M."/>
            <person name="Hine E."/>
            <person name="Shefchek K.A."/>
            <person name="Das S.P."/>
            <person name="Tettelin H."/>
        </authorList>
    </citation>
    <scope>NUCLEOTIDE SEQUENCE [LARGE SCALE GENOMIC DNA]</scope>
    <source>
        <strain evidence="2 3">662</strain>
    </source>
</reference>
<evidence type="ECO:0000256" key="1">
    <source>
        <dbReference type="SAM" id="MobiDB-lite"/>
    </source>
</evidence>
<feature type="region of interest" description="Disordered" evidence="1">
    <location>
        <begin position="1"/>
        <end position="40"/>
    </location>
</feature>
<dbReference type="AlphaFoldDB" id="X7XV49"/>
<sequence length="55" mass="5514">MPGTAITVTLDGKRPLIGGPGVAGHSVSGSPRRPSAGSDHARAAMITAVLEKHAR</sequence>
<dbReference type="Proteomes" id="UP000020561">
    <property type="component" value="Unassembled WGS sequence"/>
</dbReference>
<organism evidence="2 3">
    <name type="scientific">Mycobacterium kansasii 662</name>
    <dbReference type="NCBI Taxonomy" id="1299326"/>
    <lineage>
        <taxon>Bacteria</taxon>
        <taxon>Bacillati</taxon>
        <taxon>Actinomycetota</taxon>
        <taxon>Actinomycetes</taxon>
        <taxon>Mycobacteriales</taxon>
        <taxon>Mycobacteriaceae</taxon>
        <taxon>Mycobacterium</taxon>
    </lineage>
</organism>
<evidence type="ECO:0000313" key="3">
    <source>
        <dbReference type="Proteomes" id="UP000020561"/>
    </source>
</evidence>
<protein>
    <submittedName>
        <fullName evidence="2">DNA repair radA domain protein</fullName>
    </submittedName>
</protein>
<gene>
    <name evidence="2" type="ORF">I545_6784</name>
</gene>
<proteinExistence type="predicted"/>
<accession>X7XV49</accession>
<dbReference type="EMBL" id="JAOA01000030">
    <property type="protein sequence ID" value="ETZ98029.1"/>
    <property type="molecule type" value="Genomic_DNA"/>
</dbReference>
<name>X7XV49_MYCKA</name>
<comment type="caution">
    <text evidence="2">The sequence shown here is derived from an EMBL/GenBank/DDBJ whole genome shotgun (WGS) entry which is preliminary data.</text>
</comment>
<evidence type="ECO:0000313" key="2">
    <source>
        <dbReference type="EMBL" id="ETZ98029.1"/>
    </source>
</evidence>